<dbReference type="GeneID" id="34688549"/>
<evidence type="ECO:0000313" key="10">
    <source>
        <dbReference type="EMBL" id="CEP64979.1"/>
    </source>
</evidence>
<dbReference type="PANTHER" id="PTHR31392:SF1">
    <property type="entry name" value="ALPHA-1,3-MANNOSYLTRANSFERASE MNN1-RELATED"/>
    <property type="match status" value="1"/>
</dbReference>
<evidence type="ECO:0000256" key="4">
    <source>
        <dbReference type="ARBA" id="ARBA00022679"/>
    </source>
</evidence>
<name>A0A0C7N475_9SACH</name>
<reference evidence="10 11" key="1">
    <citation type="submission" date="2014-12" db="EMBL/GenBank/DDBJ databases">
        <authorList>
            <person name="Neuveglise Cecile"/>
        </authorList>
    </citation>
    <scope>NUCLEOTIDE SEQUENCE [LARGE SCALE GENOMIC DNA]</scope>
    <source>
        <strain evidence="10 11">CBS 12615</strain>
    </source>
</reference>
<dbReference type="Pfam" id="PF11051">
    <property type="entry name" value="Mannosyl_trans3"/>
    <property type="match status" value="1"/>
</dbReference>
<comment type="similarity">
    <text evidence="2">Belongs to the MNN1/MNT family.</text>
</comment>
<dbReference type="OrthoDB" id="430354at2759"/>
<keyword evidence="9" id="KW-0325">Glycoprotein</keyword>
<dbReference type="Proteomes" id="UP000054304">
    <property type="component" value="Unassembled WGS sequence"/>
</dbReference>
<dbReference type="HOGENOM" id="CLU_015387_0_1_1"/>
<evidence type="ECO:0000256" key="7">
    <source>
        <dbReference type="ARBA" id="ARBA00022989"/>
    </source>
</evidence>
<evidence type="ECO:0000256" key="8">
    <source>
        <dbReference type="ARBA" id="ARBA00023136"/>
    </source>
</evidence>
<organism evidence="10 11">
    <name type="scientific">Lachancea lanzarotensis</name>
    <dbReference type="NCBI Taxonomy" id="1245769"/>
    <lineage>
        <taxon>Eukaryota</taxon>
        <taxon>Fungi</taxon>
        <taxon>Dikarya</taxon>
        <taxon>Ascomycota</taxon>
        <taxon>Saccharomycotina</taxon>
        <taxon>Saccharomycetes</taxon>
        <taxon>Saccharomycetales</taxon>
        <taxon>Saccharomycetaceae</taxon>
        <taxon>Lachancea</taxon>
    </lineage>
</organism>
<keyword evidence="4" id="KW-0808">Transferase</keyword>
<dbReference type="InterPro" id="IPR022751">
    <property type="entry name" value="Alpha_mannosyltransferase"/>
</dbReference>
<sequence length="581" mass="66767">MPSLSTIMLRGKRYRRLCLLALFFLSAFILSSFRLTQLSNGRSNVVLQSLFEKQREENASGSKISEDKCNEYFRSLASLDSGWDIRSFGHKHTSYFSRRHVQESVRHMRVFGQCFIQNSSPNGDPNLKEVENKLFPLFTLVFPTFTRWDGLIVEGFPWADEATSIERPAVSHELFWRQITDKMNGRGIVMSVGEGGGVSEAKRLLRVLRALQNNLPIQIVHKGDLSDISVQGLVKAGRDPTRIEVADTSYELGHPQEIWFVDAEKSVKPEFAHLFTRYSNKWIASLFNSFEEMIFLDTDAVLFEKPSSFFTIDGYQETGAFFFRDRLIDEYINRGDLNYYKKLLPSKIEAHVFNLETGEDMMRQNDVFQFRFKHVVEAGVFILKRRTHMPGLLISTALNLWKETNEVFHGDKELFWLGQSIAGTSRYQFNKNPAGALGSLTRNKEKNITYTCSAQPGHFDENHKLLWLNGGARYCKWQSWDYDLSKHKSLRKSYKSAKNLRKLYASPIEANGAIIPARSNLSLLQKLLGTKSGFQKCEEMGCAGYLWCAYSRADHSAGLTLEFSQEENNYFKFIVNVWNSE</sequence>
<evidence type="ECO:0000256" key="1">
    <source>
        <dbReference type="ARBA" id="ARBA00004606"/>
    </source>
</evidence>
<accession>A0A0C7N475</accession>
<evidence type="ECO:0000256" key="5">
    <source>
        <dbReference type="ARBA" id="ARBA00022692"/>
    </source>
</evidence>
<dbReference type="EMBL" id="LN736374">
    <property type="protein sequence ID" value="CEP64979.1"/>
    <property type="molecule type" value="Genomic_DNA"/>
</dbReference>
<dbReference type="GO" id="GO:0016020">
    <property type="term" value="C:membrane"/>
    <property type="evidence" value="ECO:0007669"/>
    <property type="project" value="UniProtKB-SubCell"/>
</dbReference>
<dbReference type="GO" id="GO:0006493">
    <property type="term" value="P:protein O-linked glycosylation"/>
    <property type="evidence" value="ECO:0007669"/>
    <property type="project" value="TreeGrafter"/>
</dbReference>
<gene>
    <name evidence="10" type="ORF">LALA0_S15e01684g</name>
</gene>
<dbReference type="GO" id="GO:0000033">
    <property type="term" value="F:alpha-1,3-mannosyltransferase activity"/>
    <property type="evidence" value="ECO:0007669"/>
    <property type="project" value="TreeGrafter"/>
</dbReference>
<keyword evidence="8" id="KW-0472">Membrane</keyword>
<proteinExistence type="inferred from homology"/>
<protein>
    <submittedName>
        <fullName evidence="10">LALA0S15e01684g1_1</fullName>
    </submittedName>
</protein>
<dbReference type="PANTHER" id="PTHR31392">
    <property type="entry name" value="ALPHA-1,3-MANNOSYLTRANSFERASE MNN1-RELATED"/>
    <property type="match status" value="1"/>
</dbReference>
<evidence type="ECO:0000256" key="6">
    <source>
        <dbReference type="ARBA" id="ARBA00022968"/>
    </source>
</evidence>
<dbReference type="InterPro" id="IPR029044">
    <property type="entry name" value="Nucleotide-diphossugar_trans"/>
</dbReference>
<evidence type="ECO:0000256" key="9">
    <source>
        <dbReference type="ARBA" id="ARBA00023180"/>
    </source>
</evidence>
<keyword evidence="6" id="KW-0735">Signal-anchor</keyword>
<keyword evidence="3" id="KW-0328">Glycosyltransferase</keyword>
<dbReference type="GO" id="GO:0005794">
    <property type="term" value="C:Golgi apparatus"/>
    <property type="evidence" value="ECO:0007669"/>
    <property type="project" value="TreeGrafter"/>
</dbReference>
<keyword evidence="5" id="KW-0812">Transmembrane</keyword>
<comment type="subcellular location">
    <subcellularLocation>
        <location evidence="1">Membrane</location>
        <topology evidence="1">Single-pass type II membrane protein</topology>
    </subcellularLocation>
</comment>
<evidence type="ECO:0000256" key="2">
    <source>
        <dbReference type="ARBA" id="ARBA00009105"/>
    </source>
</evidence>
<dbReference type="SUPFAM" id="SSF53448">
    <property type="entry name" value="Nucleotide-diphospho-sugar transferases"/>
    <property type="match status" value="1"/>
</dbReference>
<dbReference type="RefSeq" id="XP_022631176.1">
    <property type="nucleotide sequence ID" value="XM_022771188.1"/>
</dbReference>
<evidence type="ECO:0000313" key="11">
    <source>
        <dbReference type="Proteomes" id="UP000054304"/>
    </source>
</evidence>
<evidence type="ECO:0000256" key="3">
    <source>
        <dbReference type="ARBA" id="ARBA00022676"/>
    </source>
</evidence>
<dbReference type="AlphaFoldDB" id="A0A0C7N475"/>
<keyword evidence="7" id="KW-1133">Transmembrane helix</keyword>
<keyword evidence="11" id="KW-1185">Reference proteome</keyword>